<protein>
    <submittedName>
        <fullName evidence="2">Adenylate/guanylate cyclase domain-containing protein</fullName>
    </submittedName>
</protein>
<dbReference type="Gene3D" id="3.30.70.1230">
    <property type="entry name" value="Nucleotide cyclase"/>
    <property type="match status" value="1"/>
</dbReference>
<organism evidence="2 5">
    <name type="scientific">Bradyrhizobium zhengyangense</name>
    <dbReference type="NCBI Taxonomy" id="2911009"/>
    <lineage>
        <taxon>Bacteria</taxon>
        <taxon>Pseudomonadati</taxon>
        <taxon>Pseudomonadota</taxon>
        <taxon>Alphaproteobacteria</taxon>
        <taxon>Hyphomicrobiales</taxon>
        <taxon>Nitrobacteraceae</taxon>
        <taxon>Bradyrhizobium</taxon>
    </lineage>
</organism>
<dbReference type="InterPro" id="IPR001054">
    <property type="entry name" value="A/G_cyclase"/>
</dbReference>
<dbReference type="Gene3D" id="1.25.40.10">
    <property type="entry name" value="Tetratricopeptide repeat domain"/>
    <property type="match status" value="1"/>
</dbReference>
<evidence type="ECO:0000259" key="1">
    <source>
        <dbReference type="PROSITE" id="PS50125"/>
    </source>
</evidence>
<evidence type="ECO:0000313" key="3">
    <source>
        <dbReference type="EMBL" id="MCG2667440.1"/>
    </source>
</evidence>
<dbReference type="GO" id="GO:0004016">
    <property type="term" value="F:adenylate cyclase activity"/>
    <property type="evidence" value="ECO:0007669"/>
    <property type="project" value="UniProtKB-ARBA"/>
</dbReference>
<dbReference type="PROSITE" id="PS50125">
    <property type="entry name" value="GUANYLATE_CYCLASE_2"/>
    <property type="match status" value="1"/>
</dbReference>
<dbReference type="PANTHER" id="PTHR43081">
    <property type="entry name" value="ADENYLATE CYCLASE, TERMINAL-DIFFERENTIATION SPECIFIC-RELATED"/>
    <property type="match status" value="1"/>
</dbReference>
<dbReference type="SUPFAM" id="SSF48452">
    <property type="entry name" value="TPR-like"/>
    <property type="match status" value="1"/>
</dbReference>
<dbReference type="InterPro" id="IPR019734">
    <property type="entry name" value="TPR_rpt"/>
</dbReference>
<dbReference type="SUPFAM" id="SSF55073">
    <property type="entry name" value="Nucleotide cyclase"/>
    <property type="match status" value="1"/>
</dbReference>
<dbReference type="Gene3D" id="3.40.50.10070">
    <property type="entry name" value="TolB, N-terminal domain"/>
    <property type="match status" value="1"/>
</dbReference>
<dbReference type="Proteomes" id="UP001139012">
    <property type="component" value="Unassembled WGS sequence"/>
</dbReference>
<dbReference type="InterPro" id="IPR011990">
    <property type="entry name" value="TPR-like_helical_dom_sf"/>
</dbReference>
<comment type="caution">
    <text evidence="2">The sequence shown here is derived from an EMBL/GenBank/DDBJ whole genome shotgun (WGS) entry which is preliminary data.</text>
</comment>
<dbReference type="Proteomes" id="UP001139054">
    <property type="component" value="Unassembled WGS sequence"/>
</dbReference>
<accession>A0A9X1R5G4</accession>
<dbReference type="EMBL" id="JAKLUA010000002">
    <property type="protein sequence ID" value="MCG2667440.1"/>
    <property type="molecule type" value="Genomic_DNA"/>
</dbReference>
<dbReference type="GO" id="GO:0035556">
    <property type="term" value="P:intracellular signal transduction"/>
    <property type="evidence" value="ECO:0007669"/>
    <property type="project" value="InterPro"/>
</dbReference>
<dbReference type="EMBL" id="JAKLTY010000001">
    <property type="protein sequence ID" value="MCG2625370.1"/>
    <property type="molecule type" value="Genomic_DNA"/>
</dbReference>
<evidence type="ECO:0000313" key="5">
    <source>
        <dbReference type="Proteomes" id="UP001139054"/>
    </source>
</evidence>
<keyword evidence="4" id="KW-1185">Reference proteome</keyword>
<dbReference type="GO" id="GO:0006171">
    <property type="term" value="P:cAMP biosynthetic process"/>
    <property type="evidence" value="ECO:0007669"/>
    <property type="project" value="TreeGrafter"/>
</dbReference>
<reference evidence="2" key="1">
    <citation type="submission" date="2022-01" db="EMBL/GenBank/DDBJ databases">
        <title>Genome sequnece data of strain Bradyrhizobium sp. nov.</title>
        <authorList>
            <person name="Zhang J."/>
        </authorList>
    </citation>
    <scope>NUCLEOTIDE SEQUENCE</scope>
    <source>
        <strain evidence="3">WYCCWR 12774</strain>
        <strain evidence="2">WYCCWR 13023</strain>
    </source>
</reference>
<proteinExistence type="predicted"/>
<dbReference type="InterPro" id="IPR050697">
    <property type="entry name" value="Adenylyl/Guanylyl_Cyclase_3/4"/>
</dbReference>
<gene>
    <name evidence="3" type="ORF">L6637_10785</name>
    <name evidence="2" type="ORF">L6654_01945</name>
</gene>
<name>A0A9X1R5G4_9BRAD</name>
<dbReference type="RefSeq" id="WP_237863657.1">
    <property type="nucleotide sequence ID" value="NZ_JAKLTY010000001.1"/>
</dbReference>
<dbReference type="InterPro" id="IPR029787">
    <property type="entry name" value="Nucleotide_cyclase"/>
</dbReference>
<dbReference type="SMART" id="SM00028">
    <property type="entry name" value="TPR"/>
    <property type="match status" value="4"/>
</dbReference>
<dbReference type="CDD" id="cd07302">
    <property type="entry name" value="CHD"/>
    <property type="match status" value="1"/>
</dbReference>
<evidence type="ECO:0000313" key="2">
    <source>
        <dbReference type="EMBL" id="MCG2625370.1"/>
    </source>
</evidence>
<sequence>MNQAEQATEAPSIAPSMITRRLAAIAFADVAGFSRLMGLKDVETVMRWRALRTEIMEPHMARHGGRIAEIAGDAVLVEFPSVVNAVRWATDVQRVQERVVGDKDPFALHLRIGINVDDIIDEDGILQGDGVNVASRIHQAAQPGQIVVTAAVRDYVINRLPLTFHHLGAPVMKNIMRTIHVYSVEWTEGDADRQIAQPYLQWASKPTLAVLPFRTIGGTDDDSYYGEGITDSIITGLSRNRSLYVIARNSTLRYSAGGRDLRQIATELDVRYLLDGSVQRQGRRLRINTELTDILGNVSIWAQRYEGSADDLFEFQDRIASSILSSIEPRVRAVEMARVADRPTESLDAFHCVLRAMSLLYLLTEESHREAGQLLERAIVLDPHYAQAHAYLAWWLNFQFGEGWSLDPDSDRARALIVSRRAIELDPDDPFALAVAGHILSFMGKSPEEALELFGRALALNENLAFAWGLSALTLAYLGRPDEALERLQNVWRLNPFDPLNFYFWIVAGIAEFVAGRYDEAIVYLNRSRRANLLFRPCIRTLAAALALSGDEAGAELAARELLEIEPSFRVSTFVSWYPLRKDDLDRLAKGLRAAGLPE</sequence>
<evidence type="ECO:0000313" key="4">
    <source>
        <dbReference type="Proteomes" id="UP001139012"/>
    </source>
</evidence>
<feature type="domain" description="Guanylate cyclase" evidence="1">
    <location>
        <begin position="24"/>
        <end position="138"/>
    </location>
</feature>
<dbReference type="PANTHER" id="PTHR43081:SF19">
    <property type="entry name" value="PH-SENSITIVE ADENYLATE CYCLASE RV1264"/>
    <property type="match status" value="1"/>
</dbReference>
<dbReference type="AlphaFoldDB" id="A0A9X1R5G4"/>